<keyword evidence="3" id="KW-1185">Reference proteome</keyword>
<evidence type="ECO:0000313" key="2">
    <source>
        <dbReference type="EMBL" id="CAH2238858.1"/>
    </source>
</evidence>
<name>A0A8S4RLA3_9NEOP</name>
<dbReference type="EMBL" id="CAKXAJ010025404">
    <property type="protein sequence ID" value="CAH2238858.1"/>
    <property type="molecule type" value="Genomic_DNA"/>
</dbReference>
<evidence type="ECO:0000313" key="3">
    <source>
        <dbReference type="Proteomes" id="UP000838756"/>
    </source>
</evidence>
<proteinExistence type="predicted"/>
<dbReference type="AlphaFoldDB" id="A0A8S4RLA3"/>
<gene>
    <name evidence="2" type="primary">jg6838</name>
    <name evidence="2" type="ORF">PAEG_LOCUS15887</name>
</gene>
<sequence>MDQAYTPPDGKSKPTNKDILSRACKELVLQHAALCPSTLGVDAKPQLPVTSPATTLFRPEQSLATMLLRGRNKHGNPGTSSVKKLGRENDGNI</sequence>
<dbReference type="Proteomes" id="UP000838756">
    <property type="component" value="Unassembled WGS sequence"/>
</dbReference>
<protein>
    <submittedName>
        <fullName evidence="2">Jg6838 protein</fullName>
    </submittedName>
</protein>
<evidence type="ECO:0000256" key="1">
    <source>
        <dbReference type="SAM" id="MobiDB-lite"/>
    </source>
</evidence>
<comment type="caution">
    <text evidence="2">The sequence shown here is derived from an EMBL/GenBank/DDBJ whole genome shotgun (WGS) entry which is preliminary data.</text>
</comment>
<accession>A0A8S4RLA3</accession>
<organism evidence="2 3">
    <name type="scientific">Pararge aegeria aegeria</name>
    <dbReference type="NCBI Taxonomy" id="348720"/>
    <lineage>
        <taxon>Eukaryota</taxon>
        <taxon>Metazoa</taxon>
        <taxon>Ecdysozoa</taxon>
        <taxon>Arthropoda</taxon>
        <taxon>Hexapoda</taxon>
        <taxon>Insecta</taxon>
        <taxon>Pterygota</taxon>
        <taxon>Neoptera</taxon>
        <taxon>Endopterygota</taxon>
        <taxon>Lepidoptera</taxon>
        <taxon>Glossata</taxon>
        <taxon>Ditrysia</taxon>
        <taxon>Papilionoidea</taxon>
        <taxon>Nymphalidae</taxon>
        <taxon>Satyrinae</taxon>
        <taxon>Satyrini</taxon>
        <taxon>Parargina</taxon>
        <taxon>Pararge</taxon>
    </lineage>
</organism>
<feature type="region of interest" description="Disordered" evidence="1">
    <location>
        <begin position="69"/>
        <end position="93"/>
    </location>
</feature>
<reference evidence="2" key="1">
    <citation type="submission" date="2022-03" db="EMBL/GenBank/DDBJ databases">
        <authorList>
            <person name="Lindestad O."/>
        </authorList>
    </citation>
    <scope>NUCLEOTIDE SEQUENCE</scope>
</reference>